<evidence type="ECO:0000313" key="2">
    <source>
        <dbReference type="Proteomes" id="UP000299102"/>
    </source>
</evidence>
<comment type="caution">
    <text evidence="1">The sequence shown here is derived from an EMBL/GenBank/DDBJ whole genome shotgun (WGS) entry which is preliminary data.</text>
</comment>
<dbReference type="AlphaFoldDB" id="A0A4C1TA95"/>
<name>A0A4C1TA95_EUMVA</name>
<proteinExistence type="predicted"/>
<sequence>MTTRCVSNMADSAIHHAQWTADADCGAGAFRRPPTTTAPLQARGRAASELVFVVRGQERIIFINPTLICDHAAIRRRCKPGITI</sequence>
<keyword evidence="2" id="KW-1185">Reference proteome</keyword>
<gene>
    <name evidence="1" type="ORF">EVAR_79737_1</name>
</gene>
<dbReference type="EMBL" id="BGZK01000044">
    <property type="protein sequence ID" value="GBP11066.1"/>
    <property type="molecule type" value="Genomic_DNA"/>
</dbReference>
<protein>
    <submittedName>
        <fullName evidence="1">Uncharacterized protein</fullName>
    </submittedName>
</protein>
<dbReference type="Proteomes" id="UP000299102">
    <property type="component" value="Unassembled WGS sequence"/>
</dbReference>
<evidence type="ECO:0000313" key="1">
    <source>
        <dbReference type="EMBL" id="GBP11066.1"/>
    </source>
</evidence>
<organism evidence="1 2">
    <name type="scientific">Eumeta variegata</name>
    <name type="common">Bagworm moth</name>
    <name type="synonym">Eumeta japonica</name>
    <dbReference type="NCBI Taxonomy" id="151549"/>
    <lineage>
        <taxon>Eukaryota</taxon>
        <taxon>Metazoa</taxon>
        <taxon>Ecdysozoa</taxon>
        <taxon>Arthropoda</taxon>
        <taxon>Hexapoda</taxon>
        <taxon>Insecta</taxon>
        <taxon>Pterygota</taxon>
        <taxon>Neoptera</taxon>
        <taxon>Endopterygota</taxon>
        <taxon>Lepidoptera</taxon>
        <taxon>Glossata</taxon>
        <taxon>Ditrysia</taxon>
        <taxon>Tineoidea</taxon>
        <taxon>Psychidae</taxon>
        <taxon>Oiketicinae</taxon>
        <taxon>Eumeta</taxon>
    </lineage>
</organism>
<accession>A0A4C1TA95</accession>
<reference evidence="1 2" key="1">
    <citation type="journal article" date="2019" name="Commun. Biol.">
        <title>The bagworm genome reveals a unique fibroin gene that provides high tensile strength.</title>
        <authorList>
            <person name="Kono N."/>
            <person name="Nakamura H."/>
            <person name="Ohtoshi R."/>
            <person name="Tomita M."/>
            <person name="Numata K."/>
            <person name="Arakawa K."/>
        </authorList>
    </citation>
    <scope>NUCLEOTIDE SEQUENCE [LARGE SCALE GENOMIC DNA]</scope>
</reference>